<dbReference type="EMBL" id="BAAABX010000086">
    <property type="protein sequence ID" value="GAA0436733.1"/>
    <property type="molecule type" value="Genomic_DNA"/>
</dbReference>
<accession>A0ABN0Z7A2</accession>
<keyword evidence="1" id="KW-0732">Signal</keyword>
<organism evidence="2 3">
    <name type="scientific">Streptomyces luteireticuli</name>
    <dbReference type="NCBI Taxonomy" id="173858"/>
    <lineage>
        <taxon>Bacteria</taxon>
        <taxon>Bacillati</taxon>
        <taxon>Actinomycetota</taxon>
        <taxon>Actinomycetes</taxon>
        <taxon>Kitasatosporales</taxon>
        <taxon>Streptomycetaceae</taxon>
        <taxon>Streptomyces</taxon>
    </lineage>
</organism>
<dbReference type="RefSeq" id="WP_344032601.1">
    <property type="nucleotide sequence ID" value="NZ_BAAABX010000086.1"/>
</dbReference>
<protein>
    <recommendedName>
        <fullName evidence="4">Bacterial Ig domain-containing protein</fullName>
    </recommendedName>
</protein>
<feature type="signal peptide" evidence="1">
    <location>
        <begin position="1"/>
        <end position="27"/>
    </location>
</feature>
<sequence>MNRAYRLAISGALTAGLVAGGAAGAFAATPAPAKAVATQKAAAKPAPKPALTAQASTKTVKAWQEFRVTGKATGIKPGTTVALQQQKGTKWTTLPAKVTVNKNATYSMRVKLGIKGKNNLRVAGGGAVSAPFTVTVR</sequence>
<evidence type="ECO:0000313" key="3">
    <source>
        <dbReference type="Proteomes" id="UP001500879"/>
    </source>
</evidence>
<reference evidence="2 3" key="1">
    <citation type="journal article" date="2019" name="Int. J. Syst. Evol. Microbiol.">
        <title>The Global Catalogue of Microorganisms (GCM) 10K type strain sequencing project: providing services to taxonomists for standard genome sequencing and annotation.</title>
        <authorList>
            <consortium name="The Broad Institute Genomics Platform"/>
            <consortium name="The Broad Institute Genome Sequencing Center for Infectious Disease"/>
            <person name="Wu L."/>
            <person name="Ma J."/>
        </authorList>
    </citation>
    <scope>NUCLEOTIDE SEQUENCE [LARGE SCALE GENOMIC DNA]</scope>
    <source>
        <strain evidence="2 3">JCM 4788</strain>
    </source>
</reference>
<evidence type="ECO:0000256" key="1">
    <source>
        <dbReference type="SAM" id="SignalP"/>
    </source>
</evidence>
<evidence type="ECO:0008006" key="4">
    <source>
        <dbReference type="Google" id="ProtNLM"/>
    </source>
</evidence>
<proteinExistence type="predicted"/>
<keyword evidence="3" id="KW-1185">Reference proteome</keyword>
<evidence type="ECO:0000313" key="2">
    <source>
        <dbReference type="EMBL" id="GAA0436733.1"/>
    </source>
</evidence>
<dbReference type="Proteomes" id="UP001500879">
    <property type="component" value="Unassembled WGS sequence"/>
</dbReference>
<feature type="chain" id="PRO_5046692850" description="Bacterial Ig domain-containing protein" evidence="1">
    <location>
        <begin position="28"/>
        <end position="137"/>
    </location>
</feature>
<gene>
    <name evidence="2" type="ORF">GCM10010357_67760</name>
</gene>
<comment type="caution">
    <text evidence="2">The sequence shown here is derived from an EMBL/GenBank/DDBJ whole genome shotgun (WGS) entry which is preliminary data.</text>
</comment>
<name>A0ABN0Z7A2_9ACTN</name>